<sequence length="221" mass="22575">MNPASNTFSTTAETPKIYSYQEDGGSPWKTGLRFDVYPGGGATANAVTILGNSNVGIGTTSPSEKLHVQGNARITGDLTVTGAISYGSIGADWLNANYGVWSNSNLYMDVDNNNDESAFFIVRNGTDATTLQLDETGNLQTSSTIYPGTGSALQSTAGIYSPSSGLAFLTGGTTKVFIDSSGNVGIGTTGPSQSWTGGSALTTQVQGAAITVVRVNSSGAS</sequence>
<evidence type="ECO:0000313" key="1">
    <source>
        <dbReference type="EMBL" id="KKU36469.1"/>
    </source>
</evidence>
<dbReference type="AlphaFoldDB" id="A0A0G1PUL9"/>
<reference evidence="1 2" key="1">
    <citation type="journal article" date="2015" name="Nature">
        <title>rRNA introns, odd ribosomes, and small enigmatic genomes across a large radiation of phyla.</title>
        <authorList>
            <person name="Brown C.T."/>
            <person name="Hug L.A."/>
            <person name="Thomas B.C."/>
            <person name="Sharon I."/>
            <person name="Castelle C.J."/>
            <person name="Singh A."/>
            <person name="Wilkins M.J."/>
            <person name="Williams K.H."/>
            <person name="Banfield J.F."/>
        </authorList>
    </citation>
    <scope>NUCLEOTIDE SEQUENCE [LARGE SCALE GENOMIC DNA]</scope>
</reference>
<dbReference type="EMBL" id="LCMM01000048">
    <property type="protein sequence ID" value="KKU36469.1"/>
    <property type="molecule type" value="Genomic_DNA"/>
</dbReference>
<evidence type="ECO:0000313" key="2">
    <source>
        <dbReference type="Proteomes" id="UP000034856"/>
    </source>
</evidence>
<dbReference type="Proteomes" id="UP000034856">
    <property type="component" value="Unassembled WGS sequence"/>
</dbReference>
<protein>
    <submittedName>
        <fullName evidence="1">Uncharacterized protein</fullName>
    </submittedName>
</protein>
<feature type="non-terminal residue" evidence="1">
    <location>
        <position position="221"/>
    </location>
</feature>
<comment type="caution">
    <text evidence="1">The sequence shown here is derived from an EMBL/GenBank/DDBJ whole genome shotgun (WGS) entry which is preliminary data.</text>
</comment>
<organism evidence="1 2">
    <name type="scientific">Candidatus Azambacteria bacterium GW2011_GWF2_46_32</name>
    <dbReference type="NCBI Taxonomy" id="1618628"/>
    <lineage>
        <taxon>Bacteria</taxon>
        <taxon>Candidatus Azamiibacteriota</taxon>
    </lineage>
</organism>
<dbReference type="PATRIC" id="fig|1618628.3.peg.644"/>
<name>A0A0G1PUL9_9BACT</name>
<proteinExistence type="predicted"/>
<accession>A0A0G1PUL9</accession>
<gene>
    <name evidence="1" type="ORF">UX51_C0048G0001</name>
</gene>